<dbReference type="Pfam" id="PF07631">
    <property type="entry name" value="PSD4"/>
    <property type="match status" value="1"/>
</dbReference>
<feature type="compositionally biased region" description="Basic and acidic residues" evidence="1">
    <location>
        <begin position="129"/>
        <end position="138"/>
    </location>
</feature>
<reference evidence="3" key="1">
    <citation type="journal article" date="2013" name="Environ. Microbiol.">
        <title>Seasonally variable intestinal metagenomes of the red palm weevil (Rhynchophorus ferrugineus).</title>
        <authorList>
            <person name="Jia S."/>
            <person name="Zhang X."/>
            <person name="Zhang G."/>
            <person name="Yin A."/>
            <person name="Zhang S."/>
            <person name="Li F."/>
            <person name="Wang L."/>
            <person name="Zhao D."/>
            <person name="Yun Q."/>
            <person name="Tala"/>
            <person name="Wang J."/>
            <person name="Sun G."/>
            <person name="Baabdullah M."/>
            <person name="Yu X."/>
            <person name="Hu S."/>
            <person name="Al-Mssallem I.S."/>
            <person name="Yu J."/>
        </authorList>
    </citation>
    <scope>NUCLEOTIDE SEQUENCE</scope>
</reference>
<name>A0A060C5Y9_9GAMM</name>
<evidence type="ECO:0000259" key="2">
    <source>
        <dbReference type="Pfam" id="PF07631"/>
    </source>
</evidence>
<proteinExistence type="predicted"/>
<dbReference type="AlphaFoldDB" id="A0A060C5Y9"/>
<dbReference type="InterPro" id="IPR013042">
    <property type="entry name" value="DUF1592"/>
</dbReference>
<organism evidence="3">
    <name type="scientific">uncultured Methylococcus sp</name>
    <dbReference type="NCBI Taxonomy" id="236501"/>
    <lineage>
        <taxon>Bacteria</taxon>
        <taxon>Pseudomonadati</taxon>
        <taxon>Pseudomonadota</taxon>
        <taxon>Gammaproteobacteria</taxon>
        <taxon>Methylococcales</taxon>
        <taxon>Methylococcaceae</taxon>
        <taxon>Methylococcus</taxon>
        <taxon>environmental samples</taxon>
    </lineage>
</organism>
<dbReference type="EMBL" id="KF121121">
    <property type="protein sequence ID" value="AIA88405.1"/>
    <property type="molecule type" value="Genomic_DNA"/>
</dbReference>
<feature type="non-terminal residue" evidence="3">
    <location>
        <position position="147"/>
    </location>
</feature>
<feature type="region of interest" description="Disordered" evidence="1">
    <location>
        <begin position="116"/>
        <end position="147"/>
    </location>
</feature>
<protein>
    <submittedName>
        <fullName evidence="3">CAZy families CBM2 protein</fullName>
    </submittedName>
</protein>
<evidence type="ECO:0000256" key="1">
    <source>
        <dbReference type="SAM" id="MobiDB-lite"/>
    </source>
</evidence>
<sequence length="147" mass="15747">MEKDPERFPGFDAAVASAMTDEVERYFDAIVFDQGGTFADLFTAPLGFVNAVTAPYYGLDPDAFGDELEPVDLDPDQRPGFLTRLGFLAAFSSRELTSPILRGAFIEVGVLGVDIPADPGDGPIPPPDLDPRRDESRARGGANLGAR</sequence>
<feature type="domain" description="DUF1592" evidence="2">
    <location>
        <begin position="1"/>
        <end position="59"/>
    </location>
</feature>
<evidence type="ECO:0000313" key="3">
    <source>
        <dbReference type="EMBL" id="AIA88405.1"/>
    </source>
</evidence>
<accession>A0A060C5Y9</accession>